<dbReference type="Pfam" id="PF01535">
    <property type="entry name" value="PPR"/>
    <property type="match status" value="5"/>
</dbReference>
<evidence type="ECO:0000313" key="5">
    <source>
        <dbReference type="EMBL" id="PKA62835.1"/>
    </source>
</evidence>
<accession>A0A2I0B4V7</accession>
<feature type="compositionally biased region" description="Pro residues" evidence="3">
    <location>
        <begin position="29"/>
        <end position="39"/>
    </location>
</feature>
<dbReference type="InterPro" id="IPR046848">
    <property type="entry name" value="E_motif"/>
</dbReference>
<dbReference type="Pfam" id="PF13041">
    <property type="entry name" value="PPR_2"/>
    <property type="match status" value="2"/>
</dbReference>
<dbReference type="EC" id="3.6.1.-" evidence="5"/>
<protein>
    <submittedName>
        <fullName evidence="5">Pentatricopeptide repeat-containing protein</fullName>
        <ecNumber evidence="5">3.6.1.-</ecNumber>
    </submittedName>
</protein>
<keyword evidence="5" id="KW-0378">Hydrolase</keyword>
<feature type="domain" description="DYW" evidence="4">
    <location>
        <begin position="801"/>
        <end position="893"/>
    </location>
</feature>
<reference evidence="5 6" key="1">
    <citation type="journal article" date="2017" name="Nature">
        <title>The Apostasia genome and the evolution of orchids.</title>
        <authorList>
            <person name="Zhang G.Q."/>
            <person name="Liu K.W."/>
            <person name="Li Z."/>
            <person name="Lohaus R."/>
            <person name="Hsiao Y.Y."/>
            <person name="Niu S.C."/>
            <person name="Wang J.Y."/>
            <person name="Lin Y.C."/>
            <person name="Xu Q."/>
            <person name="Chen L.J."/>
            <person name="Yoshida K."/>
            <person name="Fujiwara S."/>
            <person name="Wang Z.W."/>
            <person name="Zhang Y.Q."/>
            <person name="Mitsuda N."/>
            <person name="Wang M."/>
            <person name="Liu G.H."/>
            <person name="Pecoraro L."/>
            <person name="Huang H.X."/>
            <person name="Xiao X.J."/>
            <person name="Lin M."/>
            <person name="Wu X.Y."/>
            <person name="Wu W.L."/>
            <person name="Chen Y.Y."/>
            <person name="Chang S.B."/>
            <person name="Sakamoto S."/>
            <person name="Ohme-Takagi M."/>
            <person name="Yagi M."/>
            <person name="Zeng S.J."/>
            <person name="Shen C.Y."/>
            <person name="Yeh C.M."/>
            <person name="Luo Y.B."/>
            <person name="Tsai W.C."/>
            <person name="Van de Peer Y."/>
            <person name="Liu Z.J."/>
        </authorList>
    </citation>
    <scope>NUCLEOTIDE SEQUENCE [LARGE SCALE GENOMIC DNA]</scope>
    <source>
        <strain evidence="6">cv. Shenzhen</strain>
        <tissue evidence="5">Stem</tissue>
    </source>
</reference>
<dbReference type="FunFam" id="1.25.40.10:FF:002471">
    <property type="entry name" value="Pentatricopeptide repeat-containing protein chloroplastic"/>
    <property type="match status" value="1"/>
</dbReference>
<feature type="compositionally biased region" description="Pro residues" evidence="3">
    <location>
        <begin position="1"/>
        <end position="10"/>
    </location>
</feature>
<feature type="compositionally biased region" description="Low complexity" evidence="3">
    <location>
        <begin position="11"/>
        <end position="21"/>
    </location>
</feature>
<dbReference type="GO" id="GO:0003723">
    <property type="term" value="F:RNA binding"/>
    <property type="evidence" value="ECO:0007669"/>
    <property type="project" value="InterPro"/>
</dbReference>
<dbReference type="GO" id="GO:0009451">
    <property type="term" value="P:RNA modification"/>
    <property type="evidence" value="ECO:0007669"/>
    <property type="project" value="InterPro"/>
</dbReference>
<dbReference type="Pfam" id="PF14432">
    <property type="entry name" value="DYW_deaminase"/>
    <property type="match status" value="1"/>
</dbReference>
<dbReference type="GO" id="GO:0016787">
    <property type="term" value="F:hydrolase activity"/>
    <property type="evidence" value="ECO:0007669"/>
    <property type="project" value="UniProtKB-KW"/>
</dbReference>
<dbReference type="InterPro" id="IPR002885">
    <property type="entry name" value="PPR_rpt"/>
</dbReference>
<proteinExistence type="predicted"/>
<organism evidence="5 6">
    <name type="scientific">Apostasia shenzhenica</name>
    <dbReference type="NCBI Taxonomy" id="1088818"/>
    <lineage>
        <taxon>Eukaryota</taxon>
        <taxon>Viridiplantae</taxon>
        <taxon>Streptophyta</taxon>
        <taxon>Embryophyta</taxon>
        <taxon>Tracheophyta</taxon>
        <taxon>Spermatophyta</taxon>
        <taxon>Magnoliopsida</taxon>
        <taxon>Liliopsida</taxon>
        <taxon>Asparagales</taxon>
        <taxon>Orchidaceae</taxon>
        <taxon>Apostasioideae</taxon>
        <taxon>Apostasia</taxon>
    </lineage>
</organism>
<feature type="repeat" description="PPR" evidence="2">
    <location>
        <begin position="723"/>
        <end position="757"/>
    </location>
</feature>
<feature type="repeat" description="PPR" evidence="2">
    <location>
        <begin position="584"/>
        <end position="619"/>
    </location>
</feature>
<evidence type="ECO:0000256" key="1">
    <source>
        <dbReference type="ARBA" id="ARBA00022737"/>
    </source>
</evidence>
<dbReference type="OrthoDB" id="749902at2759"/>
<feature type="repeat" description="PPR" evidence="2">
    <location>
        <begin position="257"/>
        <end position="291"/>
    </location>
</feature>
<dbReference type="FunFam" id="1.25.40.10:FF:000361">
    <property type="entry name" value="Pentatricopeptide repeat-containing protein chloroplastic"/>
    <property type="match status" value="1"/>
</dbReference>
<dbReference type="AlphaFoldDB" id="A0A2I0B4V7"/>
<dbReference type="InterPro" id="IPR032867">
    <property type="entry name" value="DYW_dom"/>
</dbReference>
<feature type="region of interest" description="Disordered" evidence="3">
    <location>
        <begin position="1"/>
        <end position="55"/>
    </location>
</feature>
<dbReference type="PANTHER" id="PTHR47926">
    <property type="entry name" value="PENTATRICOPEPTIDE REPEAT-CONTAINING PROTEIN"/>
    <property type="match status" value="1"/>
</dbReference>
<feature type="repeat" description="PPR" evidence="2">
    <location>
        <begin position="226"/>
        <end position="256"/>
    </location>
</feature>
<keyword evidence="1" id="KW-0677">Repeat</keyword>
<dbReference type="FunFam" id="1.25.40.10:FF:000344">
    <property type="entry name" value="Pentatricopeptide repeat-containing protein"/>
    <property type="match status" value="1"/>
</dbReference>
<name>A0A2I0B4V7_9ASPA</name>
<dbReference type="GO" id="GO:0008270">
    <property type="term" value="F:zinc ion binding"/>
    <property type="evidence" value="ECO:0007669"/>
    <property type="project" value="InterPro"/>
</dbReference>
<dbReference type="EMBL" id="KZ451913">
    <property type="protein sequence ID" value="PKA62835.1"/>
    <property type="molecule type" value="Genomic_DNA"/>
</dbReference>
<dbReference type="Gene3D" id="1.25.40.10">
    <property type="entry name" value="Tetratricopeptide repeat domain"/>
    <property type="match status" value="5"/>
</dbReference>
<dbReference type="InterPro" id="IPR011990">
    <property type="entry name" value="TPR-like_helical_dom_sf"/>
</dbReference>
<evidence type="ECO:0000259" key="4">
    <source>
        <dbReference type="Pfam" id="PF14432"/>
    </source>
</evidence>
<dbReference type="InterPro" id="IPR046960">
    <property type="entry name" value="PPR_At4g14850-like_plant"/>
</dbReference>
<dbReference type="PANTHER" id="PTHR47926:SF514">
    <property type="entry name" value="TETRATRICOPEPTIDE-LIKE HELICAL DOMAIN SUPERFAMILY, DYW DOMAIN-CONTAINING PROTEIN"/>
    <property type="match status" value="1"/>
</dbReference>
<evidence type="ECO:0000313" key="6">
    <source>
        <dbReference type="Proteomes" id="UP000236161"/>
    </source>
</evidence>
<dbReference type="Pfam" id="PF20431">
    <property type="entry name" value="E_motif"/>
    <property type="match status" value="1"/>
</dbReference>
<gene>
    <name evidence="5" type="primary">PCMP-H81</name>
    <name evidence="5" type="ORF">AXF42_Ash019418</name>
</gene>
<dbReference type="PROSITE" id="PS51375">
    <property type="entry name" value="PPR"/>
    <property type="match status" value="7"/>
</dbReference>
<dbReference type="Proteomes" id="UP000236161">
    <property type="component" value="Unassembled WGS sequence"/>
</dbReference>
<sequence>MAVLPPPLSSPTPSLFSFRPSESPAKPQKLPPTTPPPPHSVADEPPSSTSSSWVETLRSHARSDSFHAAIHTYLSMTASGVPPDHFVFPAVLKSAAGLHNLAVGRQLHAAAIKSGHIFSAIAVPNSLITLYGKCADISSALKVFDRMPERNQVSWNSLLAAICMFDEWEMALDAFRVMQEAGFGASSFTLVSIALACSNLGRHNGLRLGKQLHGRGLRVGLYCDGRTFTYNSLIAMYAKLGRVGDSIALFHQFKNRDIVTWNTLISSLVQNGRFYDALTILSQMALSGLKPDGVTLSSVLPACSLVEMLDFGREIHAYSLRNDVLCENAFVASALVDMYCNFGEVSKGRVVFDGALEPGLGLWNAMISGYTQNGIDLEALKLFVEMEEAAGLCPNATTLASVLPACVRSEAFNRKESIHGYVLKRGLGSDKYVQNALMDMYSRVGIIEVSWKIFNSMGAKDVVSWNTIITGCVVCDRFKDAFKMLSEMQRTKKRTSEEEELGKEKIGISHQSDCYKPNNITLITVLPACASLAALAKGKEIHGYAIRHEVDVDIAVGSALVDMYAKCACLSVSNRVFERMPTHNVITWNELIMAYGMNGHGKKALQLFHRMVARKEVKPNEVTFIAVFAACSHSGLVNEGLELFKRMKEDHGLEPNPDHYACVVDLLGRAGKLEEAYRIIETMEPGSQQAGAWSSLLGACRIHRDVKLGEIAANHLLQLEPDEASHYVLLSNIFAVCGMWDKANEVRQKMKERGVRKEPGISWIEVGDEVHQFMSGDLTHPQSPQLRAHLEVLWERLRREGFVPDTSCVLHNVDDDEKEALLCGHSEKLAIAFGLLNTPPGSAIRVAKNLRVCNDCHEATKYISKIEAREIILRDVRRFHHFKNGSCSCGDYW</sequence>
<evidence type="ECO:0000256" key="2">
    <source>
        <dbReference type="PROSITE-ProRule" id="PRU00708"/>
    </source>
</evidence>
<dbReference type="NCBIfam" id="TIGR00756">
    <property type="entry name" value="PPR"/>
    <property type="match status" value="6"/>
</dbReference>
<feature type="repeat" description="PPR" evidence="2">
    <location>
        <begin position="151"/>
        <end position="185"/>
    </location>
</feature>
<feature type="repeat" description="PPR" evidence="2">
    <location>
        <begin position="461"/>
        <end position="495"/>
    </location>
</feature>
<keyword evidence="6" id="KW-1185">Reference proteome</keyword>
<feature type="repeat" description="PPR" evidence="2">
    <location>
        <begin position="620"/>
        <end position="655"/>
    </location>
</feature>
<evidence type="ECO:0000256" key="3">
    <source>
        <dbReference type="SAM" id="MobiDB-lite"/>
    </source>
</evidence>